<dbReference type="AlphaFoldDB" id="A0A0B6VHB2"/>
<keyword evidence="3" id="KW-0805">Transcription regulation</keyword>
<feature type="non-terminal residue" evidence="11">
    <location>
        <position position="1"/>
    </location>
</feature>
<organism evidence="11">
    <name type="scientific">Sarracenia purpurea</name>
    <name type="common">Pitcher plant</name>
    <dbReference type="NCBI Taxonomy" id="45176"/>
    <lineage>
        <taxon>Eukaryota</taxon>
        <taxon>Viridiplantae</taxon>
        <taxon>Streptophyta</taxon>
        <taxon>Embryophyta</taxon>
        <taxon>Tracheophyta</taxon>
        <taxon>Spermatophyta</taxon>
        <taxon>Magnoliopsida</taxon>
        <taxon>eudicotyledons</taxon>
        <taxon>Gunneridae</taxon>
        <taxon>Pentapetalae</taxon>
        <taxon>asterids</taxon>
        <taxon>Ericales</taxon>
        <taxon>Sarraceniaceae</taxon>
        <taxon>Sarracenia</taxon>
    </lineage>
</organism>
<evidence type="ECO:0000256" key="5">
    <source>
        <dbReference type="ARBA" id="ARBA00023155"/>
    </source>
</evidence>
<gene>
    <name evidence="11" type="primary">PRS</name>
</gene>
<dbReference type="GO" id="GO:0005634">
    <property type="term" value="C:nucleus"/>
    <property type="evidence" value="ECO:0007669"/>
    <property type="project" value="UniProtKB-SubCell"/>
</dbReference>
<keyword evidence="2" id="KW-0217">Developmental protein</keyword>
<dbReference type="SUPFAM" id="SSF46689">
    <property type="entry name" value="Homeodomain-like"/>
    <property type="match status" value="1"/>
</dbReference>
<dbReference type="GO" id="GO:0003700">
    <property type="term" value="F:DNA-binding transcription factor activity"/>
    <property type="evidence" value="ECO:0007669"/>
    <property type="project" value="InterPro"/>
</dbReference>
<dbReference type="InterPro" id="IPR001356">
    <property type="entry name" value="HD"/>
</dbReference>
<protein>
    <submittedName>
        <fullName evidence="11">Pressed flower</fullName>
    </submittedName>
</protein>
<evidence type="ECO:0000313" key="11">
    <source>
        <dbReference type="EMBL" id="BAQ19378.1"/>
    </source>
</evidence>
<evidence type="ECO:0000259" key="10">
    <source>
        <dbReference type="Pfam" id="PF00046"/>
    </source>
</evidence>
<evidence type="ECO:0000256" key="3">
    <source>
        <dbReference type="ARBA" id="ARBA00023015"/>
    </source>
</evidence>
<evidence type="ECO:0000256" key="8">
    <source>
        <dbReference type="ARBA" id="ARBA00024040"/>
    </source>
</evidence>
<dbReference type="PANTHER" id="PTHR45940">
    <property type="entry name" value="WUSCHEL-RELATED HOMEOBOX 1-RELATED"/>
    <property type="match status" value="1"/>
</dbReference>
<comment type="subcellular location">
    <subcellularLocation>
        <location evidence="1 9">Nucleus</location>
    </subcellularLocation>
</comment>
<feature type="domain" description="Homeobox" evidence="10">
    <location>
        <begin position="3"/>
        <end position="42"/>
    </location>
</feature>
<dbReference type="PANTHER" id="PTHR45940:SF42">
    <property type="entry name" value="WUSCHEL-RELATED HOMEOBOX 3"/>
    <property type="match status" value="1"/>
</dbReference>
<comment type="similarity">
    <text evidence="8">Belongs to the WUS homeobox family.</text>
</comment>
<dbReference type="InterPro" id="IPR044555">
    <property type="entry name" value="WUSCHEL-like"/>
</dbReference>
<keyword evidence="5 9" id="KW-0371">Homeobox</keyword>
<evidence type="ECO:0000256" key="4">
    <source>
        <dbReference type="ARBA" id="ARBA00023125"/>
    </source>
</evidence>
<proteinExistence type="evidence at transcript level"/>
<dbReference type="Pfam" id="PF00046">
    <property type="entry name" value="Homeodomain"/>
    <property type="match status" value="1"/>
</dbReference>
<evidence type="ECO:0000256" key="9">
    <source>
        <dbReference type="RuleBase" id="RU000682"/>
    </source>
</evidence>
<evidence type="ECO:0000256" key="7">
    <source>
        <dbReference type="ARBA" id="ARBA00023242"/>
    </source>
</evidence>
<dbReference type="GO" id="GO:0003677">
    <property type="term" value="F:DNA binding"/>
    <property type="evidence" value="ECO:0007669"/>
    <property type="project" value="UniProtKB-KW"/>
</dbReference>
<dbReference type="InterPro" id="IPR009057">
    <property type="entry name" value="Homeodomain-like_sf"/>
</dbReference>
<accession>A0A0B6VHB2</accession>
<evidence type="ECO:0000256" key="2">
    <source>
        <dbReference type="ARBA" id="ARBA00022473"/>
    </source>
</evidence>
<evidence type="ECO:0000256" key="1">
    <source>
        <dbReference type="ARBA" id="ARBA00004123"/>
    </source>
</evidence>
<evidence type="ECO:0000256" key="6">
    <source>
        <dbReference type="ARBA" id="ARBA00023163"/>
    </source>
</evidence>
<name>A0A0B6VHB2_SARPR</name>
<dbReference type="GO" id="GO:0099402">
    <property type="term" value="P:plant organ development"/>
    <property type="evidence" value="ECO:0007669"/>
    <property type="project" value="InterPro"/>
</dbReference>
<keyword evidence="4 9" id="KW-0238">DNA-binding</keyword>
<sequence length="204" mass="23109">GGTRTPNASQIQQITAHLSFYGKIEGKNVFYWFQNHKARDRQKLRRKLSKQMHQQQQLLYHHHHPNIQQNHHHPNIQQNNHHHHLLHYLDQSPPSPAASAQVSHYSPVGFLPQGGVEGGASPQMTSYSSWKMQGRHLSDQGMEMDNKSMGIGRTCGCDWMMMMDVGPTAPCCRTVPLKTLELFPISPTALKDEHTTPSSASTNY</sequence>
<keyword evidence="7 9" id="KW-0539">Nucleus</keyword>
<reference evidence="11" key="1">
    <citation type="submission" date="2014-05" db="EMBL/GenBank/DDBJ databases">
        <title>Leaf shape evolution by switching cell division orientation in a carnivorous pitcher plant Sarracenia purpurea.</title>
        <authorList>
            <person name="Fukushima K."/>
            <person name="Fujita H."/>
            <person name="Sumikawa N."/>
            <person name="Yamaguchi T."/>
            <person name="Kawaguchi M."/>
            <person name="Tsukaya H."/>
            <person name="Hasebe M."/>
        </authorList>
    </citation>
    <scope>NUCLEOTIDE SEQUENCE</scope>
</reference>
<dbReference type="EMBL" id="AB938213">
    <property type="protein sequence ID" value="BAQ19378.1"/>
    <property type="molecule type" value="mRNA"/>
</dbReference>
<keyword evidence="6" id="KW-0804">Transcription</keyword>